<organism evidence="1 2">
    <name type="scientific">Thalassoglobus neptunius</name>
    <dbReference type="NCBI Taxonomy" id="1938619"/>
    <lineage>
        <taxon>Bacteria</taxon>
        <taxon>Pseudomonadati</taxon>
        <taxon>Planctomycetota</taxon>
        <taxon>Planctomycetia</taxon>
        <taxon>Planctomycetales</taxon>
        <taxon>Planctomycetaceae</taxon>
        <taxon>Thalassoglobus</taxon>
    </lineage>
</organism>
<dbReference type="EMBL" id="SIHI01000104">
    <property type="protein sequence ID" value="TWT30524.1"/>
    <property type="molecule type" value="Genomic_DNA"/>
</dbReference>
<reference evidence="1 2" key="1">
    <citation type="submission" date="2019-02" db="EMBL/GenBank/DDBJ databases">
        <title>Deep-cultivation of Planctomycetes and their phenomic and genomic characterization uncovers novel biology.</title>
        <authorList>
            <person name="Wiegand S."/>
            <person name="Jogler M."/>
            <person name="Boedeker C."/>
            <person name="Pinto D."/>
            <person name="Vollmers J."/>
            <person name="Rivas-Marin E."/>
            <person name="Kohn T."/>
            <person name="Peeters S.H."/>
            <person name="Heuer A."/>
            <person name="Rast P."/>
            <person name="Oberbeckmann S."/>
            <person name="Bunk B."/>
            <person name="Jeske O."/>
            <person name="Meyerdierks A."/>
            <person name="Storesund J.E."/>
            <person name="Kallscheuer N."/>
            <person name="Luecker S."/>
            <person name="Lage O.M."/>
            <person name="Pohl T."/>
            <person name="Merkel B.J."/>
            <person name="Hornburger P."/>
            <person name="Mueller R.-W."/>
            <person name="Bruemmer F."/>
            <person name="Labrenz M."/>
            <person name="Spormann A.M."/>
            <person name="Op Den Camp H."/>
            <person name="Overmann J."/>
            <person name="Amann R."/>
            <person name="Jetten M.S.M."/>
            <person name="Mascher T."/>
            <person name="Medema M.H."/>
            <person name="Devos D.P."/>
            <person name="Kaster A.-K."/>
            <person name="Ovreas L."/>
            <person name="Rohde M."/>
            <person name="Galperin M.Y."/>
            <person name="Jogler C."/>
        </authorList>
    </citation>
    <scope>NUCLEOTIDE SEQUENCE [LARGE SCALE GENOMIC DNA]</scope>
    <source>
        <strain evidence="1 2">KOR42</strain>
    </source>
</reference>
<protein>
    <recommendedName>
        <fullName evidence="3">PEP-CTERM protein-sorting domain-containing protein</fullName>
    </recommendedName>
</protein>
<proteinExistence type="predicted"/>
<keyword evidence="2" id="KW-1185">Reference proteome</keyword>
<evidence type="ECO:0008006" key="3">
    <source>
        <dbReference type="Google" id="ProtNLM"/>
    </source>
</evidence>
<sequence>MVIAENALSIVSFGAAVFDTVDRAQSFTATQSGKLTTIELQLWRNPTGNPSDDLSVSLTTLNGAGLPDLTGVLASRTVGALDIPTDGFSTNFTSVDFSSSMIDLIAGEMYAIVLTSNTGSTPDWYLWSTSELNPYADGVSFFGIGVLSPIPGQDSGFRVNAASVVPEPASAFLMLTGVCGVGLLRRRSRTR</sequence>
<dbReference type="Proteomes" id="UP000317243">
    <property type="component" value="Unassembled WGS sequence"/>
</dbReference>
<name>A0A5C5UVX2_9PLAN</name>
<evidence type="ECO:0000313" key="2">
    <source>
        <dbReference type="Proteomes" id="UP000317243"/>
    </source>
</evidence>
<gene>
    <name evidence="1" type="ORF">KOR42_54520</name>
</gene>
<evidence type="ECO:0000313" key="1">
    <source>
        <dbReference type="EMBL" id="TWT30524.1"/>
    </source>
</evidence>
<dbReference type="InterPro" id="IPR013424">
    <property type="entry name" value="Ice-binding_C"/>
</dbReference>
<dbReference type="AlphaFoldDB" id="A0A5C5UVX2"/>
<accession>A0A5C5UVX2</accession>
<comment type="caution">
    <text evidence="1">The sequence shown here is derived from an EMBL/GenBank/DDBJ whole genome shotgun (WGS) entry which is preliminary data.</text>
</comment>
<dbReference type="NCBIfam" id="TIGR02595">
    <property type="entry name" value="PEP_CTERM"/>
    <property type="match status" value="1"/>
</dbReference>